<dbReference type="Proteomes" id="UP000277952">
    <property type="component" value="Unassembled WGS sequence"/>
</dbReference>
<comment type="caution">
    <text evidence="2">The sequence shown here is derived from an EMBL/GenBank/DDBJ whole genome shotgun (WGS) entry which is preliminary data.</text>
</comment>
<keyword evidence="1" id="KW-0472">Membrane</keyword>
<feature type="transmembrane region" description="Helical" evidence="1">
    <location>
        <begin position="45"/>
        <end position="64"/>
    </location>
</feature>
<dbReference type="EMBL" id="RBNS01000297">
    <property type="protein sequence ID" value="RML48587.1"/>
    <property type="molecule type" value="Genomic_DNA"/>
</dbReference>
<organism evidence="2 3">
    <name type="scientific">Pseudomonas amygdali pv. morsprunorum</name>
    <dbReference type="NCBI Taxonomy" id="129138"/>
    <lineage>
        <taxon>Bacteria</taxon>
        <taxon>Pseudomonadati</taxon>
        <taxon>Pseudomonadota</taxon>
        <taxon>Gammaproteobacteria</taxon>
        <taxon>Pseudomonadales</taxon>
        <taxon>Pseudomonadaceae</taxon>
        <taxon>Pseudomonas</taxon>
        <taxon>Pseudomonas amygdali</taxon>
    </lineage>
</organism>
<gene>
    <name evidence="2" type="ORF">ALQ94_101435</name>
</gene>
<feature type="transmembrane region" description="Helical" evidence="1">
    <location>
        <begin position="108"/>
        <end position="129"/>
    </location>
</feature>
<evidence type="ECO:0000313" key="3">
    <source>
        <dbReference type="Proteomes" id="UP000277952"/>
    </source>
</evidence>
<feature type="transmembrane region" description="Helical" evidence="1">
    <location>
        <begin position="76"/>
        <end position="96"/>
    </location>
</feature>
<protein>
    <submittedName>
        <fullName evidence="2">Putative membrane protein</fullName>
    </submittedName>
</protein>
<evidence type="ECO:0000313" key="2">
    <source>
        <dbReference type="EMBL" id="RML48587.1"/>
    </source>
</evidence>
<dbReference type="AlphaFoldDB" id="A0A3M2WAM4"/>
<accession>A0A3M2WAM4</accession>
<feature type="transmembrane region" description="Helical" evidence="1">
    <location>
        <begin position="175"/>
        <end position="194"/>
    </location>
</feature>
<name>A0A3M2WAM4_PSEA0</name>
<keyword evidence="1" id="KW-0812">Transmembrane</keyword>
<sequence>MQGTPTIMSTVYDPDARTVKHASVAIFLLTVTLGVIGPLSFSGGWWLYGCLSLAAFTYMFYIRYLCERYTLFASGYFTLLIFLLAFAPACVGYTVVTDDLGGSALAGRLATLLILASVMLIYLYIYLTPTKEFPFEVSGNKVSFSAPDTSSLKSGVIAGCGALVASAAIQSVTPLTTGILIILLFLFGCVFMLIHSRHLVRGLRTLRLQEKSMPTPYTFMQIDEIREARNRSWLGRLFKRVASGSKVRS</sequence>
<feature type="transmembrane region" description="Helical" evidence="1">
    <location>
        <begin position="21"/>
        <end position="39"/>
    </location>
</feature>
<proteinExistence type="predicted"/>
<keyword evidence="1" id="KW-1133">Transmembrane helix</keyword>
<evidence type="ECO:0000256" key="1">
    <source>
        <dbReference type="SAM" id="Phobius"/>
    </source>
</evidence>
<reference evidence="2 3" key="1">
    <citation type="submission" date="2018-08" db="EMBL/GenBank/DDBJ databases">
        <title>Recombination of ecologically and evolutionarily significant loci maintains genetic cohesion in the Pseudomonas syringae species complex.</title>
        <authorList>
            <person name="Dillon M."/>
            <person name="Thakur S."/>
            <person name="Almeida R.N.D."/>
            <person name="Weir B.S."/>
            <person name="Guttman D.S."/>
        </authorList>
    </citation>
    <scope>NUCLEOTIDE SEQUENCE [LARGE SCALE GENOMIC DNA]</scope>
    <source>
        <strain evidence="2 3">19322</strain>
    </source>
</reference>